<feature type="active site" description="Nucleophile" evidence="4">
    <location>
        <position position="42"/>
    </location>
</feature>
<comment type="caution">
    <text evidence="4">Lacks conserved residue(s) required for the propagation of feature annotation.</text>
</comment>
<reference evidence="6 13" key="2">
    <citation type="journal article" date="2019" name="Nat. Med.">
        <title>A library of human gut bacterial isolates paired with longitudinal multiomics data enables mechanistic microbiome research.</title>
        <authorList>
            <person name="Poyet M."/>
            <person name="Groussin M."/>
            <person name="Gibbons S.M."/>
            <person name="Avila-Pacheco J."/>
            <person name="Jiang X."/>
            <person name="Kearney S.M."/>
            <person name="Perrotta A.R."/>
            <person name="Berdy B."/>
            <person name="Zhao S."/>
            <person name="Lieberman T.D."/>
            <person name="Swanson P.K."/>
            <person name="Smith M."/>
            <person name="Roesemann S."/>
            <person name="Alexander J.E."/>
            <person name="Rich S.A."/>
            <person name="Livny J."/>
            <person name="Vlamakis H."/>
            <person name="Clish C."/>
            <person name="Bullock K."/>
            <person name="Deik A."/>
            <person name="Scott J."/>
            <person name="Pierce K.A."/>
            <person name="Xavier R.J."/>
            <person name="Alm E.J."/>
        </authorList>
    </citation>
    <scope>NUCLEOTIDE SEQUENCE [LARGE SCALE GENOMIC DNA]</scope>
    <source>
        <strain evidence="6 13">BIOML-A25</strain>
    </source>
</reference>
<evidence type="ECO:0000256" key="1">
    <source>
        <dbReference type="ARBA" id="ARBA00022801"/>
    </source>
</evidence>
<evidence type="ECO:0000313" key="11">
    <source>
        <dbReference type="Proteomes" id="UP000283732"/>
    </source>
</evidence>
<keyword evidence="1 4" id="KW-0378">Hydrolase</keyword>
<gene>
    <name evidence="9" type="ORF">DW191_07265</name>
    <name evidence="8" type="ORF">DW986_10285</name>
    <name evidence="7" type="ORF">DXB61_00395</name>
    <name evidence="6" type="ORF">GMD66_04910</name>
</gene>
<comment type="caution">
    <text evidence="9">The sequence shown here is derived from an EMBL/GenBank/DDBJ whole genome shotgun (WGS) entry which is preliminary data.</text>
</comment>
<dbReference type="GO" id="GO:0016787">
    <property type="term" value="F:hydrolase activity"/>
    <property type="evidence" value="ECO:0007669"/>
    <property type="project" value="UniProtKB-UniRule"/>
</dbReference>
<dbReference type="AlphaFoldDB" id="A0A3E4ZTC9"/>
<dbReference type="Proteomes" id="UP000437446">
    <property type="component" value="Unassembled WGS sequence"/>
</dbReference>
<dbReference type="CDD" id="cd07208">
    <property type="entry name" value="Pat_hypo_Ecoli_yjju_like"/>
    <property type="match status" value="1"/>
</dbReference>
<name>A0A3E4ZTC9_9BACT</name>
<evidence type="ECO:0000313" key="7">
    <source>
        <dbReference type="EMBL" id="RGN54180.1"/>
    </source>
</evidence>
<dbReference type="Pfam" id="PF19890">
    <property type="entry name" value="DUF6363"/>
    <property type="match status" value="1"/>
</dbReference>
<evidence type="ECO:0000256" key="3">
    <source>
        <dbReference type="ARBA" id="ARBA00023098"/>
    </source>
</evidence>
<dbReference type="EMBL" id="QRKC01000002">
    <property type="protein sequence ID" value="RHH78471.1"/>
    <property type="molecule type" value="Genomic_DNA"/>
</dbReference>
<feature type="domain" description="PNPLA" evidence="5">
    <location>
        <begin position="9"/>
        <end position="176"/>
    </location>
</feature>
<dbReference type="InterPro" id="IPR037483">
    <property type="entry name" value="YjjU-like"/>
</dbReference>
<keyword evidence="3 4" id="KW-0443">Lipid metabolism</keyword>
<dbReference type="InterPro" id="IPR045943">
    <property type="entry name" value="DUF6363"/>
</dbReference>
<dbReference type="STRING" id="46503.ERS852463_00568"/>
<dbReference type="Pfam" id="PF01734">
    <property type="entry name" value="Patatin"/>
    <property type="match status" value="1"/>
</dbReference>
<dbReference type="Gene3D" id="3.40.1090.10">
    <property type="entry name" value="Cytosolic phospholipase A2 catalytic domain"/>
    <property type="match status" value="2"/>
</dbReference>
<protein>
    <submittedName>
        <fullName evidence="9">Patatin family protein</fullName>
    </submittedName>
</protein>
<evidence type="ECO:0000313" key="9">
    <source>
        <dbReference type="EMBL" id="RHH78471.1"/>
    </source>
</evidence>
<evidence type="ECO:0000313" key="10">
    <source>
        <dbReference type="Proteomes" id="UP000261088"/>
    </source>
</evidence>
<keyword evidence="2 4" id="KW-0442">Lipid degradation</keyword>
<dbReference type="EMBL" id="QSUP01000001">
    <property type="protein sequence ID" value="RGN54180.1"/>
    <property type="molecule type" value="Genomic_DNA"/>
</dbReference>
<dbReference type="GO" id="GO:0016042">
    <property type="term" value="P:lipid catabolic process"/>
    <property type="evidence" value="ECO:0007669"/>
    <property type="project" value="UniProtKB-UniRule"/>
</dbReference>
<evidence type="ECO:0000313" key="6">
    <source>
        <dbReference type="EMBL" id="MTU28562.1"/>
    </source>
</evidence>
<dbReference type="RefSeq" id="WP_005642897.1">
    <property type="nucleotide sequence ID" value="NZ_DAWDXW010000014.1"/>
</dbReference>
<dbReference type="InterPro" id="IPR050301">
    <property type="entry name" value="NTE"/>
</dbReference>
<feature type="active site" description="Proton acceptor" evidence="4">
    <location>
        <position position="163"/>
    </location>
</feature>
<accession>A0A3E4ZTC9</accession>
<dbReference type="PANTHER" id="PTHR14226:SF25">
    <property type="entry name" value="PHOSPHOESTERASE"/>
    <property type="match status" value="1"/>
</dbReference>
<dbReference type="EMBL" id="QSEF01000013">
    <property type="protein sequence ID" value="RGZ47645.1"/>
    <property type="molecule type" value="Genomic_DNA"/>
</dbReference>
<evidence type="ECO:0000313" key="13">
    <source>
        <dbReference type="Proteomes" id="UP000437446"/>
    </source>
</evidence>
<feature type="short sequence motif" description="GXSXG" evidence="4">
    <location>
        <begin position="40"/>
        <end position="44"/>
    </location>
</feature>
<dbReference type="SUPFAM" id="SSF52151">
    <property type="entry name" value="FabD/lysophospholipase-like"/>
    <property type="match status" value="1"/>
</dbReference>
<dbReference type="EMBL" id="WNCR01000002">
    <property type="protein sequence ID" value="MTU28562.1"/>
    <property type="molecule type" value="Genomic_DNA"/>
</dbReference>
<feature type="short sequence motif" description="DGA/G" evidence="4">
    <location>
        <begin position="163"/>
        <end position="165"/>
    </location>
</feature>
<dbReference type="PROSITE" id="PS51635">
    <property type="entry name" value="PNPLA"/>
    <property type="match status" value="1"/>
</dbReference>
<dbReference type="InterPro" id="IPR002641">
    <property type="entry name" value="PNPLA_dom"/>
</dbReference>
<proteinExistence type="predicted"/>
<reference evidence="10 11" key="1">
    <citation type="submission" date="2018-08" db="EMBL/GenBank/DDBJ databases">
        <title>A genome reference for cultivated species of the human gut microbiota.</title>
        <authorList>
            <person name="Zou Y."/>
            <person name="Xue W."/>
            <person name="Luo G."/>
        </authorList>
    </citation>
    <scope>NUCLEOTIDE SEQUENCE [LARGE SCALE GENOMIC DNA]</scope>
    <source>
        <strain evidence="9 11">AM16-50</strain>
        <strain evidence="8 12">AM50-15</strain>
        <strain evidence="7 10">OM05-11AA</strain>
    </source>
</reference>
<dbReference type="Proteomes" id="UP000285173">
    <property type="component" value="Unassembled WGS sequence"/>
</dbReference>
<sequence>MEIDSRTGLVLEGGGMRAIFTVGVLDCFMDHDIWFPYTIGVSAGASNGISYASRQRGRSRFSNIDLLEKYDYIGFRHFLRGRGYIDMKYLFYIYPEKYYPLDYETYFKSPNRFVMVTSNCLTGKAEYFEEKQDADRLVDICCASCTLPVLCPVAYVDGVPMVDGGVCDAIPIRHAIDDGFRKNVIVLTRNKGYRKEEKDFWLPGFIYRRYPAIRKQLKLRYRNYNEVLDYIDELEAKGDAIVIRPQKKMEVGRTTNDRKKLSALYDEGYAVGRSIVENNRFDFKTPVI</sequence>
<evidence type="ECO:0000313" key="12">
    <source>
        <dbReference type="Proteomes" id="UP000285173"/>
    </source>
</evidence>
<organism evidence="9 11">
    <name type="scientific">Parabacteroides merdae</name>
    <dbReference type="NCBI Taxonomy" id="46503"/>
    <lineage>
        <taxon>Bacteria</taxon>
        <taxon>Pseudomonadati</taxon>
        <taxon>Bacteroidota</taxon>
        <taxon>Bacteroidia</taxon>
        <taxon>Bacteroidales</taxon>
        <taxon>Tannerellaceae</taxon>
        <taxon>Parabacteroides</taxon>
    </lineage>
</organism>
<dbReference type="InterPro" id="IPR016035">
    <property type="entry name" value="Acyl_Trfase/lysoPLipase"/>
</dbReference>
<evidence type="ECO:0000256" key="2">
    <source>
        <dbReference type="ARBA" id="ARBA00022963"/>
    </source>
</evidence>
<evidence type="ECO:0000256" key="4">
    <source>
        <dbReference type="PROSITE-ProRule" id="PRU01161"/>
    </source>
</evidence>
<dbReference type="Proteomes" id="UP000283732">
    <property type="component" value="Unassembled WGS sequence"/>
</dbReference>
<dbReference type="Proteomes" id="UP000261088">
    <property type="component" value="Unassembled WGS sequence"/>
</dbReference>
<dbReference type="PANTHER" id="PTHR14226">
    <property type="entry name" value="NEUROPATHY TARGET ESTERASE/SWISS CHEESE D.MELANOGASTER"/>
    <property type="match status" value="1"/>
</dbReference>
<evidence type="ECO:0000313" key="8">
    <source>
        <dbReference type="EMBL" id="RGZ47645.1"/>
    </source>
</evidence>
<evidence type="ECO:0000259" key="5">
    <source>
        <dbReference type="PROSITE" id="PS51635"/>
    </source>
</evidence>